<name>A0A0A9FPS2_ARUDO</name>
<dbReference type="AlphaFoldDB" id="A0A0A9FPS2"/>
<sequence>MSFSILLSSCSLCSSTAKSARSFRACSCDCLSFTVYSVMSGTSSEESGSNSRGISIWSGCWFAPWQLMSEISSAASGSNSRGNSICFQCCFAALCLM</sequence>
<dbReference type="EMBL" id="GBRH01184637">
    <property type="protein sequence ID" value="JAE13259.1"/>
    <property type="molecule type" value="Transcribed_RNA"/>
</dbReference>
<proteinExistence type="predicted"/>
<reference evidence="1" key="2">
    <citation type="journal article" date="2015" name="Data Brief">
        <title>Shoot transcriptome of the giant reed, Arundo donax.</title>
        <authorList>
            <person name="Barrero R.A."/>
            <person name="Guerrero F.D."/>
            <person name="Moolhuijzen P."/>
            <person name="Goolsby J.A."/>
            <person name="Tidwell J."/>
            <person name="Bellgard S.E."/>
            <person name="Bellgard M.I."/>
        </authorList>
    </citation>
    <scope>NUCLEOTIDE SEQUENCE</scope>
    <source>
        <tissue evidence="1">Shoot tissue taken approximately 20 cm above the soil surface</tissue>
    </source>
</reference>
<reference evidence="1" key="1">
    <citation type="submission" date="2014-09" db="EMBL/GenBank/DDBJ databases">
        <authorList>
            <person name="Magalhaes I.L.F."/>
            <person name="Oliveira U."/>
            <person name="Santos F.R."/>
            <person name="Vidigal T.H.D.A."/>
            <person name="Brescovit A.D."/>
            <person name="Santos A.J."/>
        </authorList>
    </citation>
    <scope>NUCLEOTIDE SEQUENCE</scope>
    <source>
        <tissue evidence="1">Shoot tissue taken approximately 20 cm above the soil surface</tissue>
    </source>
</reference>
<evidence type="ECO:0000313" key="1">
    <source>
        <dbReference type="EMBL" id="JAE13259.1"/>
    </source>
</evidence>
<organism evidence="1">
    <name type="scientific">Arundo donax</name>
    <name type="common">Giant reed</name>
    <name type="synonym">Donax arundinaceus</name>
    <dbReference type="NCBI Taxonomy" id="35708"/>
    <lineage>
        <taxon>Eukaryota</taxon>
        <taxon>Viridiplantae</taxon>
        <taxon>Streptophyta</taxon>
        <taxon>Embryophyta</taxon>
        <taxon>Tracheophyta</taxon>
        <taxon>Spermatophyta</taxon>
        <taxon>Magnoliopsida</taxon>
        <taxon>Liliopsida</taxon>
        <taxon>Poales</taxon>
        <taxon>Poaceae</taxon>
        <taxon>PACMAD clade</taxon>
        <taxon>Arundinoideae</taxon>
        <taxon>Arundineae</taxon>
        <taxon>Arundo</taxon>
    </lineage>
</organism>
<accession>A0A0A9FPS2</accession>
<protein>
    <submittedName>
        <fullName evidence="1">Uncharacterized protein</fullName>
    </submittedName>
</protein>